<protein>
    <submittedName>
        <fullName evidence="2">Uncharacterized protein</fullName>
    </submittedName>
</protein>
<proteinExistence type="predicted"/>
<name>A0A9K3HLQ4_HELAN</name>
<accession>A0A9K3HLQ4</accession>
<dbReference type="EMBL" id="MNCJ02000326">
    <property type="protein sequence ID" value="KAF5780768.1"/>
    <property type="molecule type" value="Genomic_DNA"/>
</dbReference>
<comment type="caution">
    <text evidence="2">The sequence shown here is derived from an EMBL/GenBank/DDBJ whole genome shotgun (WGS) entry which is preliminary data.</text>
</comment>
<reference evidence="2" key="2">
    <citation type="submission" date="2020-06" db="EMBL/GenBank/DDBJ databases">
        <title>Helianthus annuus Genome sequencing and assembly Release 2.</title>
        <authorList>
            <person name="Gouzy J."/>
            <person name="Langlade N."/>
            <person name="Munos S."/>
        </authorList>
    </citation>
    <scope>NUCLEOTIDE SEQUENCE</scope>
    <source>
        <tissue evidence="2">Leaves</tissue>
    </source>
</reference>
<evidence type="ECO:0000313" key="3">
    <source>
        <dbReference type="Proteomes" id="UP000215914"/>
    </source>
</evidence>
<dbReference type="Proteomes" id="UP000215914">
    <property type="component" value="Unassembled WGS sequence"/>
</dbReference>
<gene>
    <name evidence="2" type="ORF">HanXRQr2_Chr11g0475761</name>
</gene>
<sequence>MALLISFFDDLNACDLGALGDTEAKGVPKRQVEKGVRFRQKKKHEPADVPPLVPRVAGISCTSFHRYIDYVVVSDTLEGLGIPGGGAAAGGSAAGSKPTDEKKKRKIEEKAAGTGERKRSRLRMTRTVSPCPIRSVRTGSGIFCLEDKALCPCATFLVLLPLLLSLDTSIPTWRHLRSSPNT</sequence>
<feature type="region of interest" description="Disordered" evidence="1">
    <location>
        <begin position="87"/>
        <end position="124"/>
    </location>
</feature>
<dbReference type="AlphaFoldDB" id="A0A9K3HLQ4"/>
<organism evidence="2 3">
    <name type="scientific">Helianthus annuus</name>
    <name type="common">Common sunflower</name>
    <dbReference type="NCBI Taxonomy" id="4232"/>
    <lineage>
        <taxon>Eukaryota</taxon>
        <taxon>Viridiplantae</taxon>
        <taxon>Streptophyta</taxon>
        <taxon>Embryophyta</taxon>
        <taxon>Tracheophyta</taxon>
        <taxon>Spermatophyta</taxon>
        <taxon>Magnoliopsida</taxon>
        <taxon>eudicotyledons</taxon>
        <taxon>Gunneridae</taxon>
        <taxon>Pentapetalae</taxon>
        <taxon>asterids</taxon>
        <taxon>campanulids</taxon>
        <taxon>Asterales</taxon>
        <taxon>Asteraceae</taxon>
        <taxon>Asteroideae</taxon>
        <taxon>Heliantheae alliance</taxon>
        <taxon>Heliantheae</taxon>
        <taxon>Helianthus</taxon>
    </lineage>
</organism>
<keyword evidence="3" id="KW-1185">Reference proteome</keyword>
<reference evidence="2" key="1">
    <citation type="journal article" date="2017" name="Nature">
        <title>The sunflower genome provides insights into oil metabolism, flowering and Asterid evolution.</title>
        <authorList>
            <person name="Badouin H."/>
            <person name="Gouzy J."/>
            <person name="Grassa C.J."/>
            <person name="Murat F."/>
            <person name="Staton S.E."/>
            <person name="Cottret L."/>
            <person name="Lelandais-Briere C."/>
            <person name="Owens G.L."/>
            <person name="Carrere S."/>
            <person name="Mayjonade B."/>
            <person name="Legrand L."/>
            <person name="Gill N."/>
            <person name="Kane N.C."/>
            <person name="Bowers J.E."/>
            <person name="Hubner S."/>
            <person name="Bellec A."/>
            <person name="Berard A."/>
            <person name="Berges H."/>
            <person name="Blanchet N."/>
            <person name="Boniface M.C."/>
            <person name="Brunel D."/>
            <person name="Catrice O."/>
            <person name="Chaidir N."/>
            <person name="Claudel C."/>
            <person name="Donnadieu C."/>
            <person name="Faraut T."/>
            <person name="Fievet G."/>
            <person name="Helmstetter N."/>
            <person name="King M."/>
            <person name="Knapp S.J."/>
            <person name="Lai Z."/>
            <person name="Le Paslier M.C."/>
            <person name="Lippi Y."/>
            <person name="Lorenzon L."/>
            <person name="Mandel J.R."/>
            <person name="Marage G."/>
            <person name="Marchand G."/>
            <person name="Marquand E."/>
            <person name="Bret-Mestries E."/>
            <person name="Morien E."/>
            <person name="Nambeesan S."/>
            <person name="Nguyen T."/>
            <person name="Pegot-Espagnet P."/>
            <person name="Pouilly N."/>
            <person name="Raftis F."/>
            <person name="Sallet E."/>
            <person name="Schiex T."/>
            <person name="Thomas J."/>
            <person name="Vandecasteele C."/>
            <person name="Vares D."/>
            <person name="Vear F."/>
            <person name="Vautrin S."/>
            <person name="Crespi M."/>
            <person name="Mangin B."/>
            <person name="Burke J.M."/>
            <person name="Salse J."/>
            <person name="Munos S."/>
            <person name="Vincourt P."/>
            <person name="Rieseberg L.H."/>
            <person name="Langlade N.B."/>
        </authorList>
    </citation>
    <scope>NUCLEOTIDE SEQUENCE</scope>
    <source>
        <tissue evidence="2">Leaves</tissue>
    </source>
</reference>
<dbReference type="Gramene" id="mRNA:HanXRQr2_Chr11g0475761">
    <property type="protein sequence ID" value="CDS:HanXRQr2_Chr11g0475761.1"/>
    <property type="gene ID" value="HanXRQr2_Chr11g0475761"/>
</dbReference>
<evidence type="ECO:0000313" key="2">
    <source>
        <dbReference type="EMBL" id="KAF5780768.1"/>
    </source>
</evidence>
<evidence type="ECO:0000256" key="1">
    <source>
        <dbReference type="SAM" id="MobiDB-lite"/>
    </source>
</evidence>
<feature type="compositionally biased region" description="Basic and acidic residues" evidence="1">
    <location>
        <begin position="98"/>
        <end position="117"/>
    </location>
</feature>